<reference evidence="9" key="1">
    <citation type="journal article" date="2020" name="mSystems">
        <title>Genome- and Community-Level Interaction Insights into Carbon Utilization and Element Cycling Functions of Hydrothermarchaeota in Hydrothermal Sediment.</title>
        <authorList>
            <person name="Zhou Z."/>
            <person name="Liu Y."/>
            <person name="Xu W."/>
            <person name="Pan J."/>
            <person name="Luo Z.H."/>
            <person name="Li M."/>
        </authorList>
    </citation>
    <scope>NUCLEOTIDE SEQUENCE [LARGE SCALE GENOMIC DNA]</scope>
    <source>
        <strain evidence="9">SpSt-776</strain>
    </source>
</reference>
<comment type="caution">
    <text evidence="9">The sequence shown here is derived from an EMBL/GenBank/DDBJ whole genome shotgun (WGS) entry which is preliminary data.</text>
</comment>
<organism evidence="9">
    <name type="scientific">Desulfobacca acetoxidans</name>
    <dbReference type="NCBI Taxonomy" id="60893"/>
    <lineage>
        <taxon>Bacteria</taxon>
        <taxon>Pseudomonadati</taxon>
        <taxon>Thermodesulfobacteriota</taxon>
        <taxon>Desulfobaccia</taxon>
        <taxon>Desulfobaccales</taxon>
        <taxon>Desulfobaccaceae</taxon>
        <taxon>Desulfobacca</taxon>
    </lineage>
</organism>
<dbReference type="InterPro" id="IPR050080">
    <property type="entry name" value="RNase_PH"/>
</dbReference>
<dbReference type="InterPro" id="IPR015847">
    <property type="entry name" value="ExoRNase_PH_dom2"/>
</dbReference>
<dbReference type="InterPro" id="IPR001247">
    <property type="entry name" value="ExoRNase_PH_dom1"/>
</dbReference>
<comment type="similarity">
    <text evidence="1 6">Belongs to the RNase PH family.</text>
</comment>
<accession>A0A7C3SHS2</accession>
<dbReference type="Gene3D" id="3.30.230.70">
    <property type="entry name" value="GHMP Kinase, N-terminal domain"/>
    <property type="match status" value="1"/>
</dbReference>
<dbReference type="GO" id="GO:0031125">
    <property type="term" value="P:rRNA 3'-end processing"/>
    <property type="evidence" value="ECO:0007669"/>
    <property type="project" value="UniProtKB-ARBA"/>
</dbReference>
<evidence type="ECO:0000259" key="8">
    <source>
        <dbReference type="Pfam" id="PF03725"/>
    </source>
</evidence>
<sequence>MPRSGSRAPDSLRAVSITPNYLDFAEGSALISWGKTRVLCAASLLDQVPLFKQGTGEGWVTAEYAMLPRSTQVRQPREGAAGGPRGRTLEIQRLIGRSLRAVVDLKTLGEHTVILDCDVLQADGGTRAAAITGAFVALCLALESGRRREILPCLPLKDLVAGVSLGLVDGQLLLDLDYEEDSRAQVDANFVVTGRGELAEVQISGEGCAFPASLLQEMTALAQKGVRALHRLQMEVLDPWLPRFW</sequence>
<keyword evidence="3 6" id="KW-0820">tRNA-binding</keyword>
<dbReference type="InterPro" id="IPR036345">
    <property type="entry name" value="ExoRNase_PH_dom2_sf"/>
</dbReference>
<protein>
    <recommendedName>
        <fullName evidence="6">Ribonuclease PH</fullName>
        <shortName evidence="6">RNase PH</shortName>
        <ecNumber evidence="6">2.7.7.56</ecNumber>
    </recommendedName>
    <alternativeName>
        <fullName evidence="6">tRNA nucleotidyltransferase</fullName>
    </alternativeName>
</protein>
<dbReference type="EMBL" id="DTHB01000016">
    <property type="protein sequence ID" value="HGB13963.1"/>
    <property type="molecule type" value="Genomic_DNA"/>
</dbReference>
<comment type="function">
    <text evidence="6">Phosphorolytic 3'-5' exoribonuclease that plays an important role in tRNA 3'-end maturation. Removes nucleotide residues following the 3'-CCA terminus of tRNAs; can also add nucleotides to the ends of RNA molecules by using nucleoside diphosphates as substrates, but this may not be physiologically important. Probably plays a role in initiation of 16S rRNA degradation (leading to ribosome degradation) during starvation.</text>
</comment>
<evidence type="ECO:0000259" key="7">
    <source>
        <dbReference type="Pfam" id="PF01138"/>
    </source>
</evidence>
<dbReference type="InterPro" id="IPR020568">
    <property type="entry name" value="Ribosomal_Su5_D2-typ_SF"/>
</dbReference>
<keyword evidence="6 9" id="KW-0808">Transferase</keyword>
<feature type="binding site" evidence="6">
    <location>
        <position position="87"/>
    </location>
    <ligand>
        <name>phosphate</name>
        <dbReference type="ChEBI" id="CHEBI:43474"/>
        <note>substrate</note>
    </ligand>
</feature>
<dbReference type="GO" id="GO:0009022">
    <property type="term" value="F:tRNA nucleotidyltransferase activity"/>
    <property type="evidence" value="ECO:0007669"/>
    <property type="project" value="UniProtKB-UniRule"/>
</dbReference>
<feature type="binding site" evidence="6">
    <location>
        <begin position="125"/>
        <end position="127"/>
    </location>
    <ligand>
        <name>phosphate</name>
        <dbReference type="ChEBI" id="CHEBI:43474"/>
        <note>substrate</note>
    </ligand>
</feature>
<dbReference type="FunFam" id="3.30.230.70:FF:000003">
    <property type="entry name" value="Ribonuclease PH"/>
    <property type="match status" value="1"/>
</dbReference>
<dbReference type="SUPFAM" id="SSF54211">
    <property type="entry name" value="Ribosomal protein S5 domain 2-like"/>
    <property type="match status" value="1"/>
</dbReference>
<dbReference type="GO" id="GO:0008033">
    <property type="term" value="P:tRNA processing"/>
    <property type="evidence" value="ECO:0007669"/>
    <property type="project" value="UniProtKB-UniRule"/>
</dbReference>
<keyword evidence="5" id="KW-0694">RNA-binding</keyword>
<name>A0A7C3SHS2_9BACT</name>
<keyword evidence="4 6" id="KW-0819">tRNA processing</keyword>
<evidence type="ECO:0000256" key="3">
    <source>
        <dbReference type="ARBA" id="ARBA00022555"/>
    </source>
</evidence>
<gene>
    <name evidence="6" type="primary">rph</name>
    <name evidence="9" type="ORF">ENV62_01805</name>
</gene>
<dbReference type="HAMAP" id="MF_00564">
    <property type="entry name" value="RNase_PH"/>
    <property type="match status" value="1"/>
</dbReference>
<evidence type="ECO:0000256" key="1">
    <source>
        <dbReference type="ARBA" id="ARBA00006678"/>
    </source>
</evidence>
<dbReference type="EC" id="2.7.7.56" evidence="6"/>
<evidence type="ECO:0000313" key="9">
    <source>
        <dbReference type="EMBL" id="HGB13963.1"/>
    </source>
</evidence>
<evidence type="ECO:0000256" key="5">
    <source>
        <dbReference type="ARBA" id="ARBA00022884"/>
    </source>
</evidence>
<dbReference type="GO" id="GO:0016075">
    <property type="term" value="P:rRNA catabolic process"/>
    <property type="evidence" value="ECO:0007669"/>
    <property type="project" value="UniProtKB-UniRule"/>
</dbReference>
<feature type="domain" description="Exoribonuclease phosphorolytic" evidence="7">
    <location>
        <begin position="12"/>
        <end position="141"/>
    </location>
</feature>
<keyword evidence="6 9" id="KW-0548">Nucleotidyltransferase</keyword>
<dbReference type="PANTHER" id="PTHR11953">
    <property type="entry name" value="EXOSOME COMPLEX COMPONENT"/>
    <property type="match status" value="1"/>
</dbReference>
<evidence type="ECO:0000256" key="4">
    <source>
        <dbReference type="ARBA" id="ARBA00022694"/>
    </source>
</evidence>
<comment type="catalytic activity">
    <reaction evidence="6">
        <text>tRNA(n+1) + phosphate = tRNA(n) + a ribonucleoside 5'-diphosphate</text>
        <dbReference type="Rhea" id="RHEA:10628"/>
        <dbReference type="Rhea" id="RHEA-COMP:17343"/>
        <dbReference type="Rhea" id="RHEA-COMP:17344"/>
        <dbReference type="ChEBI" id="CHEBI:43474"/>
        <dbReference type="ChEBI" id="CHEBI:57930"/>
        <dbReference type="ChEBI" id="CHEBI:173114"/>
        <dbReference type="EC" id="2.7.7.56"/>
    </reaction>
</comment>
<dbReference type="SUPFAM" id="SSF55666">
    <property type="entry name" value="Ribonuclease PH domain 2-like"/>
    <property type="match status" value="1"/>
</dbReference>
<dbReference type="InterPro" id="IPR027408">
    <property type="entry name" value="PNPase/RNase_PH_dom_sf"/>
</dbReference>
<dbReference type="AlphaFoldDB" id="A0A7C3SHS2"/>
<keyword evidence="2 6" id="KW-0698">rRNA processing</keyword>
<dbReference type="InterPro" id="IPR018336">
    <property type="entry name" value="RNase_PH_CS"/>
</dbReference>
<dbReference type="Pfam" id="PF03725">
    <property type="entry name" value="RNase_PH_C"/>
    <property type="match status" value="1"/>
</dbReference>
<dbReference type="GO" id="GO:0000175">
    <property type="term" value="F:3'-5'-RNA exonuclease activity"/>
    <property type="evidence" value="ECO:0007669"/>
    <property type="project" value="UniProtKB-UniRule"/>
</dbReference>
<dbReference type="Pfam" id="PF01138">
    <property type="entry name" value="RNase_PH"/>
    <property type="match status" value="1"/>
</dbReference>
<comment type="subunit">
    <text evidence="6">Homohexameric ring arranged as a trimer of dimers.</text>
</comment>
<dbReference type="GO" id="GO:0000049">
    <property type="term" value="F:tRNA binding"/>
    <property type="evidence" value="ECO:0007669"/>
    <property type="project" value="UniProtKB-UniRule"/>
</dbReference>
<dbReference type="PANTHER" id="PTHR11953:SF0">
    <property type="entry name" value="EXOSOME COMPLEX COMPONENT RRP41"/>
    <property type="match status" value="1"/>
</dbReference>
<proteinExistence type="inferred from homology"/>
<dbReference type="PROSITE" id="PS01277">
    <property type="entry name" value="RIBONUCLEASE_PH"/>
    <property type="match status" value="1"/>
</dbReference>
<evidence type="ECO:0000256" key="6">
    <source>
        <dbReference type="HAMAP-Rule" id="MF_00564"/>
    </source>
</evidence>
<feature type="domain" description="Exoribonuclease phosphorolytic" evidence="8">
    <location>
        <begin position="158"/>
        <end position="225"/>
    </location>
</feature>
<dbReference type="NCBIfam" id="TIGR01966">
    <property type="entry name" value="RNasePH"/>
    <property type="match status" value="1"/>
</dbReference>
<evidence type="ECO:0000256" key="2">
    <source>
        <dbReference type="ARBA" id="ARBA00022552"/>
    </source>
</evidence>
<dbReference type="InterPro" id="IPR002381">
    <property type="entry name" value="RNase_PH_bac-type"/>
</dbReference>